<evidence type="ECO:0000313" key="2">
    <source>
        <dbReference type="Proteomes" id="UP000179037"/>
    </source>
</evidence>
<name>A0A1F6U671_9PROT</name>
<accession>A0A1F6U671</accession>
<gene>
    <name evidence="1" type="ORF">A3A87_06635</name>
</gene>
<evidence type="ECO:0000313" key="1">
    <source>
        <dbReference type="EMBL" id="OGI52851.1"/>
    </source>
</evidence>
<dbReference type="Gene3D" id="3.40.50.410">
    <property type="entry name" value="von Willebrand factor, type A domain"/>
    <property type="match status" value="1"/>
</dbReference>
<dbReference type="InterPro" id="IPR011047">
    <property type="entry name" value="Quinoprotein_ADH-like_sf"/>
</dbReference>
<protein>
    <recommendedName>
        <fullName evidence="3">PilC beta-propeller domain-containing protein</fullName>
    </recommendedName>
</protein>
<dbReference type="InterPro" id="IPR036465">
    <property type="entry name" value="vWFA_dom_sf"/>
</dbReference>
<sequence length="1229" mass="130697">MLPGVMPVNAKDTDVYLMSPTVARDDSPNVMIIFDNSGSMGTTISTTRPAYDPAIDYCTGDLDTLTGVIGANAGKPSNCSTINGRIYWSFSSSPPGNSSSRWFTSSKNKCLNSASALASSGFYGSTKIARWISGTGWRSLGSVSDSSITYVDCQADGTTNGQIAGDNTFPRNSTSFAYTSVSGQAFNWANFTSSATPTLYGSNYLNYWNNTNLVVTKTRLSVAKDAVKSIIDANKSLRFGLTVFNYNGTTPDGGRVLMRIDTMDDARRTAMKNTIDSLTAATWTPLAETMWEAYRYFGGLTVTNGNPSPVQTPHQDSCAQNVTNAACNNGGVYDAIAAGNSAYNTGTYISPFKYGCQTAYVIYVTDGDPTYDTSTDTNIKALSGVGTCDSPSCLDELAGWMHNNDVYSGLPGKQVVNTYTIGFGGGISASGLALLQQTASKGGGSYYTADNADQLSSALQGAITEILAANASFTAPSLSVNAFNRLYNRDDVYFALFKPSSSMGWDGNIKRFKLCNSADTAAYGCTFGEVIDVNNASAIDSQTSKIKNTAVSYWGTTADGPEVTLGGAGAKITDDTKVPRTLYTYRGSYSGLSSTSPATPVAVVATAGNSVYDAAVADPTILGMPLTTTSTDVTKLVNWMRGQDTYDEDSDGNTTETRPWNLADPLHSRPVAVTYGAENDALGNPDPTKPIIKLFVGTNDGMVRIVDNSTGAEEWAFMPKEMLRKQYALAQNADGDHIYGLDDSPAFLFTDNNNDGIIDPAANDKVYMYIGMRRGVNATDIRGNIYAFDVTPSAKMTSQTATVTPKLIWVIEGGSGSYTQLGQTWSRPQVTRIRAKCTGSVCDDGNALTNDSESRMVLIFGGGYDINQDNGIPAGTDSMGNAVYIADPFDGSRLWWASSNTSANLVLSGMTYSIPSDVAGVDTNGDKSVDRLYVGDTGGQLWRIDLGNQVGATGGTGGSSGYKFADVGCSGDTRATGCAATAKQDQRKFFYPPDVALVKDTVYSSSENYDLVTIGSGDREDPLDMLTTNFSPVEVAVHNRIYAFRDYNYKPGAPTTTPSALTDNVGGDLYDATANILGTLTGATLQIEIDTNVKTSKGWYIDLKEANNVTLTNGLNTPWVGEKVLAKTLIYNGVLFFTTYIPANDSTAVNTCQANEGEGRYYEVNVLTGTPAYDLNGDGTLDRFGIAGGGIPSEVIIVIRDGGVTGLVGPKQVSTGGGITRDKIYWYDE</sequence>
<dbReference type="Proteomes" id="UP000179037">
    <property type="component" value="Unassembled WGS sequence"/>
</dbReference>
<dbReference type="AlphaFoldDB" id="A0A1F6U671"/>
<evidence type="ECO:0008006" key="3">
    <source>
        <dbReference type="Google" id="ProtNLM"/>
    </source>
</evidence>
<proteinExistence type="predicted"/>
<dbReference type="SUPFAM" id="SSF50998">
    <property type="entry name" value="Quinoprotein alcohol dehydrogenase-like"/>
    <property type="match status" value="1"/>
</dbReference>
<dbReference type="EMBL" id="MFTC01000004">
    <property type="protein sequence ID" value="OGI52851.1"/>
    <property type="molecule type" value="Genomic_DNA"/>
</dbReference>
<dbReference type="SUPFAM" id="SSF53300">
    <property type="entry name" value="vWA-like"/>
    <property type="match status" value="1"/>
</dbReference>
<dbReference type="STRING" id="1817768.A3A87_06635"/>
<organism evidence="1 2">
    <name type="scientific">Candidatus Muproteobacteria bacterium RIFCSPLOWO2_01_FULL_60_18</name>
    <dbReference type="NCBI Taxonomy" id="1817768"/>
    <lineage>
        <taxon>Bacteria</taxon>
        <taxon>Pseudomonadati</taxon>
        <taxon>Pseudomonadota</taxon>
        <taxon>Candidatus Muproteobacteria</taxon>
    </lineage>
</organism>
<comment type="caution">
    <text evidence="1">The sequence shown here is derived from an EMBL/GenBank/DDBJ whole genome shotgun (WGS) entry which is preliminary data.</text>
</comment>
<reference evidence="1 2" key="1">
    <citation type="journal article" date="2016" name="Nat. Commun.">
        <title>Thousands of microbial genomes shed light on interconnected biogeochemical processes in an aquifer system.</title>
        <authorList>
            <person name="Anantharaman K."/>
            <person name="Brown C.T."/>
            <person name="Hug L.A."/>
            <person name="Sharon I."/>
            <person name="Castelle C.J."/>
            <person name="Probst A.J."/>
            <person name="Thomas B.C."/>
            <person name="Singh A."/>
            <person name="Wilkins M.J."/>
            <person name="Karaoz U."/>
            <person name="Brodie E.L."/>
            <person name="Williams K.H."/>
            <person name="Hubbard S.S."/>
            <person name="Banfield J.F."/>
        </authorList>
    </citation>
    <scope>NUCLEOTIDE SEQUENCE [LARGE SCALE GENOMIC DNA]</scope>
</reference>